<dbReference type="PROSITE" id="PS50127">
    <property type="entry name" value="UBC_2"/>
    <property type="match status" value="1"/>
</dbReference>
<dbReference type="Proteomes" id="UP000285301">
    <property type="component" value="Unassembled WGS sequence"/>
</dbReference>
<dbReference type="PANTHER" id="PTHR46116">
    <property type="entry name" value="(E3-INDEPENDENT) E2 UBIQUITIN-CONJUGATING ENZYME"/>
    <property type="match status" value="1"/>
</dbReference>
<dbReference type="Gene3D" id="3.10.110.10">
    <property type="entry name" value="Ubiquitin Conjugating Enzyme"/>
    <property type="match status" value="1"/>
</dbReference>
<evidence type="ECO:0000256" key="6">
    <source>
        <dbReference type="ARBA" id="ARBA00022703"/>
    </source>
</evidence>
<evidence type="ECO:0000256" key="4">
    <source>
        <dbReference type="ARBA" id="ARBA00022490"/>
    </source>
</evidence>
<keyword evidence="5" id="KW-0808">Transferase</keyword>
<dbReference type="SUPFAM" id="SSF54495">
    <property type="entry name" value="UBC-like"/>
    <property type="match status" value="1"/>
</dbReference>
<gene>
    <name evidence="16" type="ORF">B4U79_12200</name>
</gene>
<dbReference type="InterPro" id="IPR016135">
    <property type="entry name" value="UBQ-conjugating_enzyme/RWD"/>
</dbReference>
<dbReference type="AlphaFoldDB" id="A0A3S4QWW4"/>
<dbReference type="GO" id="GO:0043066">
    <property type="term" value="P:negative regulation of apoptotic process"/>
    <property type="evidence" value="ECO:0007669"/>
    <property type="project" value="TreeGrafter"/>
</dbReference>
<dbReference type="CDD" id="cd23809">
    <property type="entry name" value="UBCc_UBE2Z"/>
    <property type="match status" value="1"/>
</dbReference>
<dbReference type="GO" id="GO:0004869">
    <property type="term" value="F:cysteine-type endopeptidase inhibitor activity"/>
    <property type="evidence" value="ECO:0007669"/>
    <property type="project" value="TreeGrafter"/>
</dbReference>
<dbReference type="Pfam" id="PF00179">
    <property type="entry name" value="UQ_con"/>
    <property type="match status" value="1"/>
</dbReference>
<keyword evidence="8" id="KW-0833">Ubl conjugation pathway</keyword>
<name>A0A3S4QWW4_9ACAR</name>
<dbReference type="EMBL" id="NCKU01002831">
    <property type="protein sequence ID" value="RWS08702.1"/>
    <property type="molecule type" value="Genomic_DNA"/>
</dbReference>
<dbReference type="STRING" id="1965070.A0A3S4QWW4"/>
<organism evidence="16 17">
    <name type="scientific">Dinothrombium tinctorium</name>
    <dbReference type="NCBI Taxonomy" id="1965070"/>
    <lineage>
        <taxon>Eukaryota</taxon>
        <taxon>Metazoa</taxon>
        <taxon>Ecdysozoa</taxon>
        <taxon>Arthropoda</taxon>
        <taxon>Chelicerata</taxon>
        <taxon>Arachnida</taxon>
        <taxon>Acari</taxon>
        <taxon>Acariformes</taxon>
        <taxon>Trombidiformes</taxon>
        <taxon>Prostigmata</taxon>
        <taxon>Anystina</taxon>
        <taxon>Parasitengona</taxon>
        <taxon>Trombidioidea</taxon>
        <taxon>Trombidiidae</taxon>
        <taxon>Dinothrombium</taxon>
    </lineage>
</organism>
<sequence>VASKFRSFLHSFSESFSSLFNYRDIRELFLDPIPGVFVATEESDFTEVHALITGPADTPYAYGFFYFLLRFPSDYPVSPPRVKFMTTCNGTVRFNPNLYKNGKVCLSILGTWEGPSWTPANTLSSVLLSIQSLMCDAPYHNEPGFEKVKGKFDPKDVANYSEIIQHETIRVAVCDMVDCCNADTRTLPASLKNIIKENFIKYYSNYEKIVKEKLEYTPEGTPMRDPFSEKRGKFFYQTLLTRLQALHEKYSNSAIPKQKLQLPIFPEK</sequence>
<keyword evidence="17" id="KW-1185">Reference proteome</keyword>
<evidence type="ECO:0000256" key="3">
    <source>
        <dbReference type="ARBA" id="ARBA00012486"/>
    </source>
</evidence>
<dbReference type="GO" id="GO:0005524">
    <property type="term" value="F:ATP binding"/>
    <property type="evidence" value="ECO:0007669"/>
    <property type="project" value="UniProtKB-KW"/>
</dbReference>
<evidence type="ECO:0000256" key="14">
    <source>
        <dbReference type="ARBA" id="ARBA00042401"/>
    </source>
</evidence>
<evidence type="ECO:0000256" key="11">
    <source>
        <dbReference type="ARBA" id="ARBA00039894"/>
    </source>
</evidence>
<evidence type="ECO:0000256" key="1">
    <source>
        <dbReference type="ARBA" id="ARBA00004123"/>
    </source>
</evidence>
<dbReference type="GO" id="GO:0005634">
    <property type="term" value="C:nucleus"/>
    <property type="evidence" value="ECO:0007669"/>
    <property type="project" value="UniProtKB-SubCell"/>
</dbReference>
<evidence type="ECO:0000259" key="15">
    <source>
        <dbReference type="PROSITE" id="PS50127"/>
    </source>
</evidence>
<accession>A0A3S4QWW4</accession>
<dbReference type="GO" id="GO:0061631">
    <property type="term" value="F:ubiquitin conjugating enzyme activity"/>
    <property type="evidence" value="ECO:0007669"/>
    <property type="project" value="UniProtKB-EC"/>
</dbReference>
<evidence type="ECO:0000256" key="13">
    <source>
        <dbReference type="ARBA" id="ARBA00042316"/>
    </source>
</evidence>
<evidence type="ECO:0000313" key="17">
    <source>
        <dbReference type="Proteomes" id="UP000285301"/>
    </source>
</evidence>
<reference evidence="16 17" key="1">
    <citation type="journal article" date="2018" name="Gigascience">
        <title>Genomes of trombidid mites reveal novel predicted allergens and laterally-transferred genes associated with secondary metabolism.</title>
        <authorList>
            <person name="Dong X."/>
            <person name="Chaisiri K."/>
            <person name="Xia D."/>
            <person name="Armstrong S.D."/>
            <person name="Fang Y."/>
            <person name="Donnelly M.J."/>
            <person name="Kadowaki T."/>
            <person name="McGarry J.W."/>
            <person name="Darby A.C."/>
            <person name="Makepeace B.L."/>
        </authorList>
    </citation>
    <scope>NUCLEOTIDE SEQUENCE [LARGE SCALE GENOMIC DNA]</scope>
    <source>
        <strain evidence="16">UoL-WK</strain>
    </source>
</reference>
<evidence type="ECO:0000256" key="12">
    <source>
        <dbReference type="ARBA" id="ARBA00041798"/>
    </source>
</evidence>
<dbReference type="EC" id="2.3.2.23" evidence="3"/>
<dbReference type="OrthoDB" id="47801at2759"/>
<protein>
    <recommendedName>
        <fullName evidence="11">Ubiquitin-conjugating enzyme E2 Z</fullName>
        <ecNumber evidence="3">2.3.2.23</ecNumber>
    </recommendedName>
    <alternativeName>
        <fullName evidence="12">E2 ubiquitin-conjugating enzyme Z</fullName>
    </alternativeName>
    <alternativeName>
        <fullName evidence="14">Ubiquitin carrier protein Z</fullName>
    </alternativeName>
    <alternativeName>
        <fullName evidence="13">Ubiquitin-protein ligase Z</fullName>
    </alternativeName>
</protein>
<dbReference type="InterPro" id="IPR000608">
    <property type="entry name" value="UBC"/>
</dbReference>
<keyword evidence="4" id="KW-0963">Cytoplasm</keyword>
<dbReference type="GO" id="GO:0006915">
    <property type="term" value="P:apoptotic process"/>
    <property type="evidence" value="ECO:0007669"/>
    <property type="project" value="UniProtKB-KW"/>
</dbReference>
<feature type="domain" description="UBC core" evidence="15">
    <location>
        <begin position="16"/>
        <end position="173"/>
    </location>
</feature>
<evidence type="ECO:0000256" key="2">
    <source>
        <dbReference type="ARBA" id="ARBA00004496"/>
    </source>
</evidence>
<dbReference type="SMART" id="SM00212">
    <property type="entry name" value="UBCc"/>
    <property type="match status" value="1"/>
</dbReference>
<comment type="caution">
    <text evidence="16">The sequence shown here is derived from an EMBL/GenBank/DDBJ whole genome shotgun (WGS) entry which is preliminary data.</text>
</comment>
<keyword evidence="10" id="KW-0539">Nucleus</keyword>
<dbReference type="PANTHER" id="PTHR46116:SF26">
    <property type="entry name" value="UBIQUITIN-CONJUGATING ENZYME E2 Z"/>
    <property type="match status" value="1"/>
</dbReference>
<evidence type="ECO:0000313" key="16">
    <source>
        <dbReference type="EMBL" id="RWS08702.1"/>
    </source>
</evidence>
<keyword evidence="9" id="KW-0067">ATP-binding</keyword>
<feature type="non-terminal residue" evidence="16">
    <location>
        <position position="1"/>
    </location>
</feature>
<evidence type="ECO:0000256" key="9">
    <source>
        <dbReference type="ARBA" id="ARBA00022840"/>
    </source>
</evidence>
<proteinExistence type="predicted"/>
<evidence type="ECO:0000256" key="5">
    <source>
        <dbReference type="ARBA" id="ARBA00022679"/>
    </source>
</evidence>
<evidence type="ECO:0000256" key="10">
    <source>
        <dbReference type="ARBA" id="ARBA00023242"/>
    </source>
</evidence>
<evidence type="ECO:0000256" key="8">
    <source>
        <dbReference type="ARBA" id="ARBA00022786"/>
    </source>
</evidence>
<dbReference type="GO" id="GO:0005737">
    <property type="term" value="C:cytoplasm"/>
    <property type="evidence" value="ECO:0007669"/>
    <property type="project" value="UniProtKB-SubCell"/>
</dbReference>
<keyword evidence="6" id="KW-0053">Apoptosis</keyword>
<comment type="subcellular location">
    <subcellularLocation>
        <location evidence="2">Cytoplasm</location>
    </subcellularLocation>
    <subcellularLocation>
        <location evidence="1">Nucleus</location>
    </subcellularLocation>
</comment>
<keyword evidence="7" id="KW-0547">Nucleotide-binding</keyword>
<evidence type="ECO:0000256" key="7">
    <source>
        <dbReference type="ARBA" id="ARBA00022741"/>
    </source>
</evidence>